<evidence type="ECO:0000256" key="1">
    <source>
        <dbReference type="ARBA" id="ARBA00023597"/>
    </source>
</evidence>
<feature type="compositionally biased region" description="Basic and acidic residues" evidence="2">
    <location>
        <begin position="131"/>
        <end position="151"/>
    </location>
</feature>
<gene>
    <name evidence="6" type="primary">LOC110800058</name>
</gene>
<dbReference type="Gene3D" id="2.60.120.10">
    <property type="entry name" value="Jelly Rolls"/>
    <property type="match status" value="2"/>
</dbReference>
<dbReference type="CDD" id="cd02245">
    <property type="entry name" value="cupin_7S_vicilin-like_C"/>
    <property type="match status" value="1"/>
</dbReference>
<dbReference type="OrthoDB" id="1912756at2759"/>
<evidence type="ECO:0000313" key="6">
    <source>
        <dbReference type="RefSeq" id="XP_021861035.1"/>
    </source>
</evidence>
<dbReference type="AlphaFoldDB" id="A0A9R0J6R7"/>
<keyword evidence="3" id="KW-0732">Signal</keyword>
<dbReference type="SMART" id="SM00835">
    <property type="entry name" value="Cupin_1"/>
    <property type="match status" value="2"/>
</dbReference>
<keyword evidence="5" id="KW-1185">Reference proteome</keyword>
<dbReference type="CDD" id="cd02244">
    <property type="entry name" value="cupin_7S_vicilin-like_N"/>
    <property type="match status" value="1"/>
</dbReference>
<dbReference type="PANTHER" id="PTHR31189">
    <property type="entry name" value="OS03G0336100 PROTEIN-RELATED"/>
    <property type="match status" value="1"/>
</dbReference>
<reference evidence="6" key="2">
    <citation type="submission" date="2025-08" db="UniProtKB">
        <authorList>
            <consortium name="RefSeq"/>
        </authorList>
    </citation>
    <scope>IDENTIFICATION</scope>
    <source>
        <tissue evidence="6">Leaf</tissue>
    </source>
</reference>
<dbReference type="Proteomes" id="UP000813463">
    <property type="component" value="Chromosome 3"/>
</dbReference>
<feature type="signal peptide" evidence="3">
    <location>
        <begin position="1"/>
        <end position="24"/>
    </location>
</feature>
<dbReference type="RefSeq" id="XP_021861035.1">
    <property type="nucleotide sequence ID" value="XM_022005343.2"/>
</dbReference>
<evidence type="ECO:0000313" key="5">
    <source>
        <dbReference type="Proteomes" id="UP000813463"/>
    </source>
</evidence>
<feature type="domain" description="Cupin type-1" evidence="4">
    <location>
        <begin position="416"/>
        <end position="579"/>
    </location>
</feature>
<dbReference type="InterPro" id="IPR050253">
    <property type="entry name" value="Seed_Storage-Functional"/>
</dbReference>
<feature type="chain" id="PRO_5040416406" evidence="3">
    <location>
        <begin position="25"/>
        <end position="610"/>
    </location>
</feature>
<feature type="compositionally biased region" description="Basic and acidic residues" evidence="2">
    <location>
        <begin position="109"/>
        <end position="121"/>
    </location>
</feature>
<dbReference type="Pfam" id="PF00190">
    <property type="entry name" value="Cupin_1"/>
    <property type="match status" value="2"/>
</dbReference>
<dbReference type="InterPro" id="IPR014710">
    <property type="entry name" value="RmlC-like_jellyroll"/>
</dbReference>
<dbReference type="InterPro" id="IPR006045">
    <property type="entry name" value="Cupin_1"/>
</dbReference>
<comment type="similarity">
    <text evidence="1">Belongs to the 7S seed storage protein family.</text>
</comment>
<evidence type="ECO:0000259" key="4">
    <source>
        <dbReference type="SMART" id="SM00835"/>
    </source>
</evidence>
<reference evidence="5" key="1">
    <citation type="journal article" date="2021" name="Nat. Commun.">
        <title>Genomic analyses provide insights into spinach domestication and the genetic basis of agronomic traits.</title>
        <authorList>
            <person name="Cai X."/>
            <person name="Sun X."/>
            <person name="Xu C."/>
            <person name="Sun H."/>
            <person name="Wang X."/>
            <person name="Ge C."/>
            <person name="Zhang Z."/>
            <person name="Wang Q."/>
            <person name="Fei Z."/>
            <person name="Jiao C."/>
            <person name="Wang Q."/>
        </authorList>
    </citation>
    <scope>NUCLEOTIDE SEQUENCE [LARGE SCALE GENOMIC DNA]</scope>
    <source>
        <strain evidence="5">cv. Varoflay</strain>
    </source>
</reference>
<accession>A0A9R0J6R7</accession>
<proteinExistence type="inferred from homology"/>
<name>A0A9R0J6R7_SPIOL</name>
<dbReference type="PANTHER" id="PTHR31189:SF41">
    <property type="entry name" value="VICILIN C72"/>
    <property type="match status" value="1"/>
</dbReference>
<evidence type="ECO:0000256" key="3">
    <source>
        <dbReference type="SAM" id="SignalP"/>
    </source>
</evidence>
<sequence>MKVVQTKYSLAILITFSILVVALGSASDRKQEVRRCEEQCQRQQPYFEEHLCRQRCQVHFQEVERRNVRDDDAEEEYELCQQTCPGSGKRQWECQRRCQDDYEAALKRERERGHEHDHEHEHEDEDEDEHDRERDPDHEHHHGGGGDRHPREHDYTHCLHRCEDEEEGFPRQRQCKLDCEDQFGRHREGHKHHRRGEQGRRKGFNILNKIKLGKEAVNPYYFNSKSFESRYSTREGHMKVLQRFSEKSNLLLGIDRFRIGIYEANPNTFMLPHHWDADSVLFFIKGKAIVTFLKQENRKTFNVERGDVLMIPSGTTAYLTNIQNDEKLQIAELLRPVNIPGRYQQFFGIGGEESKSFLNSFSTEILQAALNIPREQLEKLLNQQKEGAIVKASEEQVRALGHGMSRRQFGESKGKFSLLDGRPQMSNEHGEFYEVTPNDYELLEDLDVSVAYCDIKQGSMMAPNYNSRTTFIVLVEEGSGYFEIARPLTENTSNKKEQGSSQMYEKVSSRLTKGDVFIVPAGHPLALVASENESLKTIGFGINAKNNQRNFLAGQENIINQLDEQAMELSFNLPARDVQEMFQRQRQSYFMAGPKQQQNPIVSLLDFAGF</sequence>
<dbReference type="SUPFAM" id="SSF51182">
    <property type="entry name" value="RmlC-like cupins"/>
    <property type="match status" value="2"/>
</dbReference>
<feature type="domain" description="Cupin type-1" evidence="4">
    <location>
        <begin position="220"/>
        <end position="378"/>
    </location>
</feature>
<protein>
    <submittedName>
        <fullName evidence="6">Vicilin Cor a 11.0101-like</fullName>
    </submittedName>
</protein>
<dbReference type="GeneID" id="110800058"/>
<organism evidence="5 6">
    <name type="scientific">Spinacia oleracea</name>
    <name type="common">Spinach</name>
    <dbReference type="NCBI Taxonomy" id="3562"/>
    <lineage>
        <taxon>Eukaryota</taxon>
        <taxon>Viridiplantae</taxon>
        <taxon>Streptophyta</taxon>
        <taxon>Embryophyta</taxon>
        <taxon>Tracheophyta</taxon>
        <taxon>Spermatophyta</taxon>
        <taxon>Magnoliopsida</taxon>
        <taxon>eudicotyledons</taxon>
        <taxon>Gunneridae</taxon>
        <taxon>Pentapetalae</taxon>
        <taxon>Caryophyllales</taxon>
        <taxon>Chenopodiaceae</taxon>
        <taxon>Chenopodioideae</taxon>
        <taxon>Anserineae</taxon>
        <taxon>Spinacia</taxon>
    </lineage>
</organism>
<feature type="region of interest" description="Disordered" evidence="2">
    <location>
        <begin position="109"/>
        <end position="151"/>
    </location>
</feature>
<dbReference type="KEGG" id="soe:110800058"/>
<dbReference type="InterPro" id="IPR011051">
    <property type="entry name" value="RmlC_Cupin_sf"/>
</dbReference>
<evidence type="ECO:0000256" key="2">
    <source>
        <dbReference type="SAM" id="MobiDB-lite"/>
    </source>
</evidence>